<dbReference type="EMBL" id="KZ293658">
    <property type="protein sequence ID" value="PBK92665.1"/>
    <property type="molecule type" value="Genomic_DNA"/>
</dbReference>
<dbReference type="GO" id="GO:0007166">
    <property type="term" value="P:cell surface receptor signaling pathway"/>
    <property type="evidence" value="ECO:0007669"/>
    <property type="project" value="InterPro"/>
</dbReference>
<evidence type="ECO:0000313" key="1">
    <source>
        <dbReference type="EMBL" id="PBK92665.1"/>
    </source>
</evidence>
<accession>A0A2H3DBQ5</accession>
<protein>
    <recommendedName>
        <fullName evidence="3">Fungal N-terminal domain-containing protein</fullName>
    </recommendedName>
</protein>
<reference evidence="2" key="1">
    <citation type="journal article" date="2017" name="Nat. Ecol. Evol.">
        <title>Genome expansion and lineage-specific genetic innovations in the forest pathogenic fungi Armillaria.</title>
        <authorList>
            <person name="Sipos G."/>
            <person name="Prasanna A.N."/>
            <person name="Walter M.C."/>
            <person name="O'Connor E."/>
            <person name="Balint B."/>
            <person name="Krizsan K."/>
            <person name="Kiss B."/>
            <person name="Hess J."/>
            <person name="Varga T."/>
            <person name="Slot J."/>
            <person name="Riley R."/>
            <person name="Boka B."/>
            <person name="Rigling D."/>
            <person name="Barry K."/>
            <person name="Lee J."/>
            <person name="Mihaltcheva S."/>
            <person name="LaButti K."/>
            <person name="Lipzen A."/>
            <person name="Waldron R."/>
            <person name="Moloney N.M."/>
            <person name="Sperisen C."/>
            <person name="Kredics L."/>
            <person name="Vagvoelgyi C."/>
            <person name="Patrignani A."/>
            <person name="Fitzpatrick D."/>
            <person name="Nagy I."/>
            <person name="Doyle S."/>
            <person name="Anderson J.B."/>
            <person name="Grigoriev I.V."/>
            <person name="Gueldener U."/>
            <person name="Muensterkoetter M."/>
            <person name="Nagy L.G."/>
        </authorList>
    </citation>
    <scope>NUCLEOTIDE SEQUENCE [LARGE SCALE GENOMIC DNA]</scope>
    <source>
        <strain evidence="2">Ar21-2</strain>
    </source>
</reference>
<dbReference type="CDD" id="cd21037">
    <property type="entry name" value="MLKL_NTD"/>
    <property type="match status" value="1"/>
</dbReference>
<dbReference type="InterPro" id="IPR036537">
    <property type="entry name" value="Adaptor_Cbl_N_dom_sf"/>
</dbReference>
<dbReference type="InParanoid" id="A0A2H3DBQ5"/>
<gene>
    <name evidence="1" type="ORF">ARMGADRAFT_169130</name>
</gene>
<keyword evidence="2" id="KW-1185">Reference proteome</keyword>
<dbReference type="Gene3D" id="1.20.930.20">
    <property type="entry name" value="Adaptor protein Cbl, N-terminal domain"/>
    <property type="match status" value="1"/>
</dbReference>
<evidence type="ECO:0000313" key="2">
    <source>
        <dbReference type="Proteomes" id="UP000217790"/>
    </source>
</evidence>
<organism evidence="1 2">
    <name type="scientific">Armillaria gallica</name>
    <name type="common">Bulbous honey fungus</name>
    <name type="synonym">Armillaria bulbosa</name>
    <dbReference type="NCBI Taxonomy" id="47427"/>
    <lineage>
        <taxon>Eukaryota</taxon>
        <taxon>Fungi</taxon>
        <taxon>Dikarya</taxon>
        <taxon>Basidiomycota</taxon>
        <taxon>Agaricomycotina</taxon>
        <taxon>Agaricomycetes</taxon>
        <taxon>Agaricomycetidae</taxon>
        <taxon>Agaricales</taxon>
        <taxon>Marasmiineae</taxon>
        <taxon>Physalacriaceae</taxon>
        <taxon>Armillaria</taxon>
    </lineage>
</organism>
<dbReference type="InterPro" id="IPR059179">
    <property type="entry name" value="MLKL-like_MCAfunc"/>
</dbReference>
<evidence type="ECO:0008006" key="3">
    <source>
        <dbReference type="Google" id="ProtNLM"/>
    </source>
</evidence>
<dbReference type="OrthoDB" id="2897476at2759"/>
<name>A0A2H3DBQ5_ARMGA</name>
<proteinExistence type="predicted"/>
<sequence length="265" mass="29707">MAHSSNLETWIHIAKVAAAAGEMAPFPYIKGLCGCVVLILEVIEKAGKNDEDLLDLAESIGKTMKMVQDTVMEHGGGTAPRFRGVCTEFEKYLTDILAELNSTQRKSRGIKRFLKTKKVSDAINSYRDHVGAIKGDFLIHTAIDSRFAISDIKDGLRTSTEALTSAIKTSQRHTMFNIDKHTDNICEEIQTWGVLHSKKVDKLSADVQTLMKERGSYKGIVLYSSSLRDLPIEYFMIADSRRPSRGYLFERSPYSLRPPGRRSVF</sequence>
<dbReference type="Proteomes" id="UP000217790">
    <property type="component" value="Unassembled WGS sequence"/>
</dbReference>
<dbReference type="AlphaFoldDB" id="A0A2H3DBQ5"/>